<dbReference type="RefSeq" id="WP_093840949.1">
    <property type="nucleotide sequence ID" value="NZ_FOLM01000016.1"/>
</dbReference>
<feature type="compositionally biased region" description="Gly residues" evidence="1">
    <location>
        <begin position="129"/>
        <end position="140"/>
    </location>
</feature>
<reference evidence="4 5" key="1">
    <citation type="submission" date="2016-10" db="EMBL/GenBank/DDBJ databases">
        <authorList>
            <person name="de Groot N.N."/>
        </authorList>
    </citation>
    <scope>NUCLEOTIDE SEQUENCE [LARGE SCALE GENOMIC DNA]</scope>
    <source>
        <strain evidence="4 5">CGMCC 4.5739</strain>
    </source>
</reference>
<feature type="region of interest" description="Disordered" evidence="1">
    <location>
        <begin position="105"/>
        <end position="148"/>
    </location>
</feature>
<dbReference type="Pfam" id="PF13462">
    <property type="entry name" value="Thioredoxin_4"/>
    <property type="match status" value="1"/>
</dbReference>
<feature type="transmembrane region" description="Helical" evidence="2">
    <location>
        <begin position="81"/>
        <end position="104"/>
    </location>
</feature>
<evidence type="ECO:0000256" key="2">
    <source>
        <dbReference type="SAM" id="Phobius"/>
    </source>
</evidence>
<protein>
    <submittedName>
        <fullName evidence="4">Protein-disulfide isomerase</fullName>
    </submittedName>
</protein>
<evidence type="ECO:0000313" key="5">
    <source>
        <dbReference type="Proteomes" id="UP000199207"/>
    </source>
</evidence>
<name>A0A1I1SM18_9ACTN</name>
<keyword evidence="2" id="KW-0812">Transmembrane</keyword>
<keyword evidence="5" id="KW-1185">Reference proteome</keyword>
<keyword evidence="2" id="KW-1133">Transmembrane helix</keyword>
<organism evidence="4 5">
    <name type="scientific">Streptomyces aidingensis</name>
    <dbReference type="NCBI Taxonomy" id="910347"/>
    <lineage>
        <taxon>Bacteria</taxon>
        <taxon>Bacillati</taxon>
        <taxon>Actinomycetota</taxon>
        <taxon>Actinomycetes</taxon>
        <taxon>Kitasatosporales</taxon>
        <taxon>Streptomycetaceae</taxon>
        <taxon>Streptomyces</taxon>
    </lineage>
</organism>
<dbReference type="CDD" id="cd02972">
    <property type="entry name" value="DsbA_family"/>
    <property type="match status" value="1"/>
</dbReference>
<evidence type="ECO:0000256" key="1">
    <source>
        <dbReference type="SAM" id="MobiDB-lite"/>
    </source>
</evidence>
<sequence length="349" mass="35217">MVEAQRPKDENGNGGPYPPGAPAGPPGPPPHPLPPPPPQQAPYPGGPPYPGGHPGPGGPGFPPYPAPYGPPPPPPRRNGRVALIVALCLVAVVAVGGGAGLFLASRGDGDEDGAAARDTAGAPGRDDGAGGAGGAGGQDAAGGLVPPEHASGRDGLTVLIGDEAAPDRLILFEEPRCPHCADFSRRLGPAIEDGIRAGDFSVEFSFGAFFDEQSADNGSKNAISALGAALDVSPEAFLGYLDALYSEEFHTSSNGASDFESDERLIEIGRSVDELSAPEDFAEFEQAVAGGVFAPWAAEVAEKFSREIPGYGVTGTPSVVVNGEKVETPATPADLYALLSADAASGSRA</sequence>
<feature type="region of interest" description="Disordered" evidence="1">
    <location>
        <begin position="1"/>
        <end position="73"/>
    </location>
</feature>
<dbReference type="EMBL" id="FOLM01000016">
    <property type="protein sequence ID" value="SFD47535.1"/>
    <property type="molecule type" value="Genomic_DNA"/>
</dbReference>
<keyword evidence="2" id="KW-0472">Membrane</keyword>
<feature type="compositionally biased region" description="Pro residues" evidence="1">
    <location>
        <begin position="16"/>
        <end position="73"/>
    </location>
</feature>
<feature type="domain" description="Thioredoxin-like fold" evidence="3">
    <location>
        <begin position="157"/>
        <end position="339"/>
    </location>
</feature>
<proteinExistence type="predicted"/>
<dbReference type="InterPro" id="IPR012336">
    <property type="entry name" value="Thioredoxin-like_fold"/>
</dbReference>
<evidence type="ECO:0000313" key="4">
    <source>
        <dbReference type="EMBL" id="SFD47535.1"/>
    </source>
</evidence>
<feature type="compositionally biased region" description="Basic and acidic residues" evidence="1">
    <location>
        <begin position="1"/>
        <end position="11"/>
    </location>
</feature>
<dbReference type="SUPFAM" id="SSF52833">
    <property type="entry name" value="Thioredoxin-like"/>
    <property type="match status" value="1"/>
</dbReference>
<dbReference type="Gene3D" id="3.40.30.10">
    <property type="entry name" value="Glutaredoxin"/>
    <property type="match status" value="1"/>
</dbReference>
<evidence type="ECO:0000259" key="3">
    <source>
        <dbReference type="Pfam" id="PF13462"/>
    </source>
</evidence>
<keyword evidence="4" id="KW-0413">Isomerase</keyword>
<dbReference type="InterPro" id="IPR036249">
    <property type="entry name" value="Thioredoxin-like_sf"/>
</dbReference>
<dbReference type="Proteomes" id="UP000199207">
    <property type="component" value="Unassembled WGS sequence"/>
</dbReference>
<dbReference type="AlphaFoldDB" id="A0A1I1SM18"/>
<accession>A0A1I1SM18</accession>
<dbReference type="STRING" id="910347.SAMN05421773_11695"/>
<gene>
    <name evidence="4" type="ORF">SAMN05421773_11695</name>
</gene>
<dbReference type="OrthoDB" id="4135024at2"/>
<dbReference type="GO" id="GO:0016853">
    <property type="term" value="F:isomerase activity"/>
    <property type="evidence" value="ECO:0007669"/>
    <property type="project" value="UniProtKB-KW"/>
</dbReference>